<dbReference type="SUPFAM" id="SSF52540">
    <property type="entry name" value="P-loop containing nucleoside triphosphate hydrolases"/>
    <property type="match status" value="1"/>
</dbReference>
<dbReference type="EMBL" id="FTMS01000013">
    <property type="protein sequence ID" value="SIQ70458.1"/>
    <property type="molecule type" value="Genomic_DNA"/>
</dbReference>
<dbReference type="GO" id="GO:0003677">
    <property type="term" value="F:DNA binding"/>
    <property type="evidence" value="ECO:0007669"/>
    <property type="project" value="InterPro"/>
</dbReference>
<dbReference type="OrthoDB" id="9813147at2"/>
<evidence type="ECO:0000256" key="2">
    <source>
        <dbReference type="ARBA" id="ARBA00022741"/>
    </source>
</evidence>
<dbReference type="SUPFAM" id="SSF54211">
    <property type="entry name" value="Ribosomal protein S5 domain 2-like"/>
    <property type="match status" value="1"/>
</dbReference>
<dbReference type="InterPro" id="IPR045006">
    <property type="entry name" value="CHLI-like"/>
</dbReference>
<dbReference type="PANTHER" id="PTHR32039:SF7">
    <property type="entry name" value="COMPETENCE PROTEIN COMM"/>
    <property type="match status" value="1"/>
</dbReference>
<evidence type="ECO:0000256" key="3">
    <source>
        <dbReference type="ARBA" id="ARBA00022840"/>
    </source>
</evidence>
<keyword evidence="6" id="KW-1185">Reference proteome</keyword>
<dbReference type="STRING" id="159291.SAMN05920897_11364"/>
<evidence type="ECO:0000256" key="1">
    <source>
        <dbReference type="ARBA" id="ARBA00006354"/>
    </source>
</evidence>
<dbReference type="InterPro" id="IPR003593">
    <property type="entry name" value="AAA+_ATPase"/>
</dbReference>
<accession>A0A1N6UXZ9</accession>
<dbReference type="InterPro" id="IPR025158">
    <property type="entry name" value="Mg_chelat-rel_C"/>
</dbReference>
<organism evidence="5 6">
    <name type="scientific">Alkalispirochaeta americana</name>
    <dbReference type="NCBI Taxonomy" id="159291"/>
    <lineage>
        <taxon>Bacteria</taxon>
        <taxon>Pseudomonadati</taxon>
        <taxon>Spirochaetota</taxon>
        <taxon>Spirochaetia</taxon>
        <taxon>Spirochaetales</taxon>
        <taxon>Spirochaetaceae</taxon>
        <taxon>Alkalispirochaeta</taxon>
    </lineage>
</organism>
<dbReference type="InterPro" id="IPR027417">
    <property type="entry name" value="P-loop_NTPase"/>
</dbReference>
<dbReference type="Pfam" id="PF13335">
    <property type="entry name" value="Mg_chelatase_C"/>
    <property type="match status" value="1"/>
</dbReference>
<keyword evidence="2" id="KW-0547">Nucleotide-binding</keyword>
<comment type="similarity">
    <text evidence="1">Belongs to the Mg-chelatase subunits D/I family. ComM subfamily.</text>
</comment>
<reference evidence="5 6" key="1">
    <citation type="submission" date="2017-01" db="EMBL/GenBank/DDBJ databases">
        <authorList>
            <person name="Mah S.A."/>
            <person name="Swanson W.J."/>
            <person name="Moy G.W."/>
            <person name="Vacquier V.D."/>
        </authorList>
    </citation>
    <scope>NUCLEOTIDE SEQUENCE [LARGE SCALE GENOMIC DNA]</scope>
    <source>
        <strain evidence="5 6">ASpG1</strain>
    </source>
</reference>
<dbReference type="InterPro" id="IPR000523">
    <property type="entry name" value="Mg_chelatse_chII-like_cat_dom"/>
</dbReference>
<sequence>MVYGFSPYGARGEVVRVEVDVRRGLPGMDIVGLPSNEVRESRERVRIALRNSGFIYPGDRILVSLSPAEIPKTGAGFDLPIALALLAETGQVTLPGDVLAAGEISLQGRCIAVRGTLSAVLAAGDRQIGSVVVPSAAVGGLEGLGRVAGDLFAVDSLQELLSEGLRRVDPPVTRREDQAPRMTMDDINGQPLLKRAAAIGAAGFHNLLFFGPPGSAKTMTARRIPSLLPPLSPLASVEVARIYSMRGLESERSFEDPPLRMPHHGASLEGLLGGGRSCLPGEASLAHRGVLVLDEATEFRPQVLQALREPVEGRSVTISRAGRIEVFPAAFQLVMTSNLCPCGQLGRNQGRCMCSLQEISRYWRRIGSALLDRVDLRVKTDYEGSSLNAPAQDELKLRVHAAIERQKLRFSRDRRHSVMGDPRNGLISPEGAGDAFPLSSPLRSLLQESMRRLELSDRAAASVRAVARTIADLEDRPSVTAGDLREALSFRASGADRLLGREPV</sequence>
<keyword evidence="3" id="KW-0067">ATP-binding</keyword>
<dbReference type="Proteomes" id="UP000186400">
    <property type="component" value="Unassembled WGS sequence"/>
</dbReference>
<dbReference type="NCBIfam" id="TIGR00368">
    <property type="entry name" value="YifB family Mg chelatase-like AAA ATPase"/>
    <property type="match status" value="1"/>
</dbReference>
<dbReference type="GO" id="GO:0005524">
    <property type="term" value="F:ATP binding"/>
    <property type="evidence" value="ECO:0007669"/>
    <property type="project" value="UniProtKB-KW"/>
</dbReference>
<dbReference type="InterPro" id="IPR020568">
    <property type="entry name" value="Ribosomal_Su5_D2-typ_SF"/>
</dbReference>
<feature type="domain" description="AAA+ ATPase" evidence="4">
    <location>
        <begin position="203"/>
        <end position="384"/>
    </location>
</feature>
<dbReference type="AlphaFoldDB" id="A0A1N6UXZ9"/>
<dbReference type="PANTHER" id="PTHR32039">
    <property type="entry name" value="MAGNESIUM-CHELATASE SUBUNIT CHLI"/>
    <property type="match status" value="1"/>
</dbReference>
<evidence type="ECO:0000313" key="6">
    <source>
        <dbReference type="Proteomes" id="UP000186400"/>
    </source>
</evidence>
<proteinExistence type="inferred from homology"/>
<protein>
    <submittedName>
        <fullName evidence="5">Magnesium chelatase family protein</fullName>
    </submittedName>
</protein>
<dbReference type="InterPro" id="IPR004482">
    <property type="entry name" value="Mg_chelat-rel"/>
</dbReference>
<dbReference type="PRINTS" id="PR01657">
    <property type="entry name" value="MCMFAMILY"/>
</dbReference>
<dbReference type="Pfam" id="PF01078">
    <property type="entry name" value="Mg_chelatase"/>
    <property type="match status" value="1"/>
</dbReference>
<dbReference type="InterPro" id="IPR001208">
    <property type="entry name" value="MCM_dom"/>
</dbReference>
<dbReference type="Gene3D" id="3.40.50.300">
    <property type="entry name" value="P-loop containing nucleotide triphosphate hydrolases"/>
    <property type="match status" value="1"/>
</dbReference>
<dbReference type="RefSeq" id="WP_076489270.1">
    <property type="nucleotide sequence ID" value="NZ_FTMS01000013.1"/>
</dbReference>
<dbReference type="SMART" id="SM00382">
    <property type="entry name" value="AAA"/>
    <property type="match status" value="1"/>
</dbReference>
<dbReference type="InterPro" id="IPR014721">
    <property type="entry name" value="Ribsml_uS5_D2-typ_fold_subgr"/>
</dbReference>
<evidence type="ECO:0000313" key="5">
    <source>
        <dbReference type="EMBL" id="SIQ70458.1"/>
    </source>
</evidence>
<dbReference type="Gene3D" id="3.30.230.10">
    <property type="match status" value="1"/>
</dbReference>
<evidence type="ECO:0000259" key="4">
    <source>
        <dbReference type="SMART" id="SM00382"/>
    </source>
</evidence>
<gene>
    <name evidence="5" type="ORF">SAMN05920897_11364</name>
</gene>
<name>A0A1N6UXZ9_9SPIO</name>
<dbReference type="Pfam" id="PF13541">
    <property type="entry name" value="ChlI"/>
    <property type="match status" value="1"/>
</dbReference>